<dbReference type="FunFam" id="1.50.10.10:FF:000037">
    <property type="entry name" value="alpha-1,2-Mannosidase"/>
    <property type="match status" value="1"/>
</dbReference>
<dbReference type="Proteomes" id="UP001174691">
    <property type="component" value="Unassembled WGS sequence"/>
</dbReference>
<comment type="cofactor">
    <cofactor evidence="1 7">
        <name>Ca(2+)</name>
        <dbReference type="ChEBI" id="CHEBI:29108"/>
    </cofactor>
</comment>
<dbReference type="EMBL" id="JANBVN010000054">
    <property type="protein sequence ID" value="KAJ9155857.1"/>
    <property type="molecule type" value="Genomic_DNA"/>
</dbReference>
<evidence type="ECO:0000256" key="6">
    <source>
        <dbReference type="PIRSR" id="PIRSR601382-1"/>
    </source>
</evidence>
<dbReference type="AlphaFoldDB" id="A0AA38RZB5"/>
<evidence type="ECO:0000313" key="11">
    <source>
        <dbReference type="EMBL" id="KAJ9155857.1"/>
    </source>
</evidence>
<dbReference type="GO" id="GO:0005509">
    <property type="term" value="F:calcium ion binding"/>
    <property type="evidence" value="ECO:0007669"/>
    <property type="project" value="InterPro"/>
</dbReference>
<comment type="caution">
    <text evidence="11">The sequence shown here is derived from an EMBL/GenBank/DDBJ whole genome shotgun (WGS) entry which is preliminary data.</text>
</comment>
<dbReference type="GO" id="GO:0016020">
    <property type="term" value="C:membrane"/>
    <property type="evidence" value="ECO:0007669"/>
    <property type="project" value="InterPro"/>
</dbReference>
<evidence type="ECO:0000256" key="8">
    <source>
        <dbReference type="PIRSR" id="PIRSR601382-3"/>
    </source>
</evidence>
<feature type="disulfide bond" evidence="8">
    <location>
        <begin position="403"/>
        <end position="432"/>
    </location>
</feature>
<dbReference type="PRINTS" id="PR00747">
    <property type="entry name" value="GLYHDRLASE47"/>
</dbReference>
<dbReference type="InterPro" id="IPR012341">
    <property type="entry name" value="6hp_glycosidase-like_sf"/>
</dbReference>
<evidence type="ECO:0000256" key="2">
    <source>
        <dbReference type="ARBA" id="ARBA00004922"/>
    </source>
</evidence>
<dbReference type="GO" id="GO:0004571">
    <property type="term" value="F:mannosyl-oligosaccharide 1,2-alpha-mannosidase activity"/>
    <property type="evidence" value="ECO:0007669"/>
    <property type="project" value="InterPro"/>
</dbReference>
<keyword evidence="9" id="KW-0326">Glycosidase</keyword>
<dbReference type="GO" id="GO:0005975">
    <property type="term" value="P:carbohydrate metabolic process"/>
    <property type="evidence" value="ECO:0007669"/>
    <property type="project" value="InterPro"/>
</dbReference>
<dbReference type="InterPro" id="IPR050749">
    <property type="entry name" value="Glycosyl_Hydrolase_47"/>
</dbReference>
<dbReference type="GO" id="GO:0005783">
    <property type="term" value="C:endoplasmic reticulum"/>
    <property type="evidence" value="ECO:0007669"/>
    <property type="project" value="TreeGrafter"/>
</dbReference>
<keyword evidence="12" id="KW-1185">Reference proteome</keyword>
<protein>
    <recommendedName>
        <fullName evidence="9">alpha-1,2-Mannosidase</fullName>
        <ecNumber evidence="9">3.2.1.-</ecNumber>
    </recommendedName>
</protein>
<dbReference type="Pfam" id="PF01532">
    <property type="entry name" value="Glyco_hydro_47"/>
    <property type="match status" value="1"/>
</dbReference>
<sequence length="590" mass="65549">MHDLAAPSATNLEETKTSPAAAYRRRARAIATNPLFVLAVAACVALIVLLVVQDRTAAASRVRFRPSSVDWANWTQYYPPASIRALPTGKPRDMPRIQFDFPLYRPDPVARERQQAVKDVFVRGWESYRANAWYYDELLPVTGGWTNTLGGWGLTMIDALDTLYIMGLQDEFTFAAGTIAQLDWANTTYRDINVFETTIRHMGGLLSAYDLSGEKALLQKAEELGSMLYLAFDTPNRLPPFLLNLVDAQNGTQVAGDYDPAAGPTSLCLEFTRLAQLTNDNKYFDAIDRVTSFLVRSQNQSAIPGLWPMLINFRDEDVTQAHTFTLGANADSLYEYFPKMHLLLGGLDPVYESLYTSSMDTAIHHLLFRPMLPLDNNTLLFAGDASNDTGILTHIPASQHLACFAGGMFALGGRLFGNAAHLSVGDRLARSCAWAYAAFPSGVMPEKFGMVPCANLTGDCWWDEALWARSRGGDVGLPEGFTNALDPRYLLRPEAIESVFLLYRITGAEDLRDVAWEMFQSIVSATTTEYANAAVANVTVTGVTEKVDTMDSFWLSETLKYFYLIFAPQTVISLDDFVFNTEAHPFRRPK</sequence>
<gene>
    <name evidence="11" type="ORF">NKR19_g4361</name>
</gene>
<feature type="binding site" evidence="7">
    <location>
        <position position="581"/>
    </location>
    <ligand>
        <name>Ca(2+)</name>
        <dbReference type="ChEBI" id="CHEBI:29108"/>
    </ligand>
</feature>
<evidence type="ECO:0000256" key="9">
    <source>
        <dbReference type="RuleBase" id="RU361193"/>
    </source>
</evidence>
<keyword evidence="7" id="KW-0479">Metal-binding</keyword>
<proteinExistence type="inferred from homology"/>
<dbReference type="Gene3D" id="1.50.10.10">
    <property type="match status" value="1"/>
</dbReference>
<dbReference type="PANTHER" id="PTHR11742:SF89">
    <property type="entry name" value="ALPHA-1,2-MANNOSIDASE"/>
    <property type="match status" value="1"/>
</dbReference>
<comment type="pathway">
    <text evidence="2">Protein modification; protein glycosylation.</text>
</comment>
<keyword evidence="5 8" id="KW-1015">Disulfide bond</keyword>
<keyword evidence="4 9" id="KW-0378">Hydrolase</keyword>
<evidence type="ECO:0000256" key="7">
    <source>
        <dbReference type="PIRSR" id="PIRSR601382-2"/>
    </source>
</evidence>
<dbReference type="InterPro" id="IPR036026">
    <property type="entry name" value="Seven-hairpin_glycosidases"/>
</dbReference>
<keyword evidence="10" id="KW-1133">Transmembrane helix</keyword>
<dbReference type="InterPro" id="IPR001382">
    <property type="entry name" value="Glyco_hydro_47"/>
</dbReference>
<keyword evidence="10" id="KW-0472">Membrane</keyword>
<dbReference type="GO" id="GO:0036503">
    <property type="term" value="P:ERAD pathway"/>
    <property type="evidence" value="ECO:0007669"/>
    <property type="project" value="UniProtKB-ARBA"/>
</dbReference>
<keyword evidence="10" id="KW-0812">Transmembrane</keyword>
<accession>A0AA38RZB5</accession>
<reference evidence="11" key="1">
    <citation type="submission" date="2022-07" db="EMBL/GenBank/DDBJ databases">
        <title>Fungi with potential for degradation of polypropylene.</title>
        <authorList>
            <person name="Gostincar C."/>
        </authorList>
    </citation>
    <scope>NUCLEOTIDE SEQUENCE</scope>
    <source>
        <strain evidence="11">EXF-13287</strain>
    </source>
</reference>
<evidence type="ECO:0000256" key="3">
    <source>
        <dbReference type="ARBA" id="ARBA00007658"/>
    </source>
</evidence>
<name>A0AA38RZB5_9PEZI</name>
<evidence type="ECO:0000313" key="12">
    <source>
        <dbReference type="Proteomes" id="UP001174691"/>
    </source>
</evidence>
<comment type="similarity">
    <text evidence="3 9">Belongs to the glycosyl hydrolase 47 family.</text>
</comment>
<organism evidence="11 12">
    <name type="scientific">Coniochaeta hoffmannii</name>
    <dbReference type="NCBI Taxonomy" id="91930"/>
    <lineage>
        <taxon>Eukaryota</taxon>
        <taxon>Fungi</taxon>
        <taxon>Dikarya</taxon>
        <taxon>Ascomycota</taxon>
        <taxon>Pezizomycotina</taxon>
        <taxon>Sordariomycetes</taxon>
        <taxon>Sordariomycetidae</taxon>
        <taxon>Coniochaetales</taxon>
        <taxon>Coniochaetaceae</taxon>
        <taxon>Coniochaeta</taxon>
    </lineage>
</organism>
<dbReference type="EC" id="3.2.1.-" evidence="9"/>
<evidence type="ECO:0000256" key="1">
    <source>
        <dbReference type="ARBA" id="ARBA00001913"/>
    </source>
</evidence>
<feature type="active site" evidence="6">
    <location>
        <position position="331"/>
    </location>
</feature>
<feature type="transmembrane region" description="Helical" evidence="10">
    <location>
        <begin position="34"/>
        <end position="52"/>
    </location>
</feature>
<feature type="active site" description="Proton donor" evidence="6">
    <location>
        <position position="196"/>
    </location>
</feature>
<dbReference type="SUPFAM" id="SSF48225">
    <property type="entry name" value="Seven-hairpin glycosidases"/>
    <property type="match status" value="1"/>
</dbReference>
<evidence type="ECO:0000256" key="4">
    <source>
        <dbReference type="ARBA" id="ARBA00022801"/>
    </source>
</evidence>
<feature type="active site" description="Proton donor" evidence="6">
    <location>
        <position position="446"/>
    </location>
</feature>
<keyword evidence="7" id="KW-0106">Calcium</keyword>
<dbReference type="PANTHER" id="PTHR11742">
    <property type="entry name" value="MANNOSYL-OLIGOSACCHARIDE ALPHA-1,2-MANNOSIDASE-RELATED"/>
    <property type="match status" value="1"/>
</dbReference>
<feature type="active site" evidence="6">
    <location>
        <position position="494"/>
    </location>
</feature>
<evidence type="ECO:0000256" key="10">
    <source>
        <dbReference type="SAM" id="Phobius"/>
    </source>
</evidence>
<evidence type="ECO:0000256" key="5">
    <source>
        <dbReference type="ARBA" id="ARBA00023157"/>
    </source>
</evidence>